<evidence type="ECO:0000313" key="7">
    <source>
        <dbReference type="EMBL" id="KAH7575245.1"/>
    </source>
</evidence>
<gene>
    <name evidence="7" type="ORF">JRO89_XS02G0069200</name>
</gene>
<comment type="subcellular location">
    <subcellularLocation>
        <location evidence="1">Nucleus</location>
    </subcellularLocation>
</comment>
<dbReference type="Proteomes" id="UP000827721">
    <property type="component" value="Unassembled WGS sequence"/>
</dbReference>
<feature type="region of interest" description="Disordered" evidence="5">
    <location>
        <begin position="118"/>
        <end position="142"/>
    </location>
</feature>
<dbReference type="PANTHER" id="PTHR22952:SF463">
    <property type="entry name" value="ABSCISIC ACID-INSENSITIVE 5-LIKE PROTEIN 7"/>
    <property type="match status" value="1"/>
</dbReference>
<keyword evidence="2" id="KW-0238">DNA-binding</keyword>
<dbReference type="PANTHER" id="PTHR22952">
    <property type="entry name" value="CAMP-RESPONSE ELEMENT BINDING PROTEIN-RELATED"/>
    <property type="match status" value="1"/>
</dbReference>
<keyword evidence="3" id="KW-0539">Nucleus</keyword>
<dbReference type="InterPro" id="IPR043452">
    <property type="entry name" value="BZIP46-like"/>
</dbReference>
<feature type="coiled-coil region" evidence="4">
    <location>
        <begin position="365"/>
        <end position="399"/>
    </location>
</feature>
<proteinExistence type="predicted"/>
<dbReference type="EMBL" id="JAFEMO010000002">
    <property type="protein sequence ID" value="KAH7575245.1"/>
    <property type="molecule type" value="Genomic_DNA"/>
</dbReference>
<feature type="region of interest" description="Disordered" evidence="5">
    <location>
        <begin position="1"/>
        <end position="28"/>
    </location>
</feature>
<organism evidence="7 8">
    <name type="scientific">Xanthoceras sorbifolium</name>
    <dbReference type="NCBI Taxonomy" id="99658"/>
    <lineage>
        <taxon>Eukaryota</taxon>
        <taxon>Viridiplantae</taxon>
        <taxon>Streptophyta</taxon>
        <taxon>Embryophyta</taxon>
        <taxon>Tracheophyta</taxon>
        <taxon>Spermatophyta</taxon>
        <taxon>Magnoliopsida</taxon>
        <taxon>eudicotyledons</taxon>
        <taxon>Gunneridae</taxon>
        <taxon>Pentapetalae</taxon>
        <taxon>rosids</taxon>
        <taxon>malvids</taxon>
        <taxon>Sapindales</taxon>
        <taxon>Sapindaceae</taxon>
        <taxon>Xanthoceroideae</taxon>
        <taxon>Xanthoceras</taxon>
    </lineage>
</organism>
<accession>A0ABQ8IFB3</accession>
<name>A0ABQ8IFB3_9ROSI</name>
<dbReference type="CDD" id="cd14707">
    <property type="entry name" value="bZIP_plant_BZIP46"/>
    <property type="match status" value="1"/>
</dbReference>
<dbReference type="InterPro" id="IPR004827">
    <property type="entry name" value="bZIP"/>
</dbReference>
<dbReference type="Gene3D" id="1.20.5.170">
    <property type="match status" value="1"/>
</dbReference>
<evidence type="ECO:0000256" key="2">
    <source>
        <dbReference type="ARBA" id="ARBA00023125"/>
    </source>
</evidence>
<feature type="domain" description="BZIP" evidence="6">
    <location>
        <begin position="319"/>
        <end position="334"/>
    </location>
</feature>
<evidence type="ECO:0000259" key="6">
    <source>
        <dbReference type="PROSITE" id="PS00036"/>
    </source>
</evidence>
<evidence type="ECO:0000256" key="3">
    <source>
        <dbReference type="ARBA" id="ARBA00023242"/>
    </source>
</evidence>
<reference evidence="7 8" key="1">
    <citation type="submission" date="2021-02" db="EMBL/GenBank/DDBJ databases">
        <title>Plant Genome Project.</title>
        <authorList>
            <person name="Zhang R.-G."/>
        </authorList>
    </citation>
    <scope>NUCLEOTIDE SEQUENCE [LARGE SCALE GENOMIC DNA]</scope>
    <source>
        <tissue evidence="7">Leaves</tissue>
    </source>
</reference>
<keyword evidence="4" id="KW-0175">Coiled coil</keyword>
<feature type="compositionally biased region" description="Gly residues" evidence="5">
    <location>
        <begin position="118"/>
        <end position="136"/>
    </location>
</feature>
<evidence type="ECO:0000256" key="4">
    <source>
        <dbReference type="SAM" id="Coils"/>
    </source>
</evidence>
<sequence>MGSHMNFKNYGDPHRGEAKPPGNHPLARQPSVYSLTFEEFQNTWGGIGKDLGSMNMDELLKNIWTAEETQAMTSSTSVINGEGNVPGGNLQRQGSLTLPRTLSQKTVDEVWKDLIKESGGGAKEVSSSGGGGGGGSNMPQRQPTLGEITLEEFLVRAGVVREDAQQISGMTDNGVFYANDNNNSLALGFQQPSRNNGLMGNRLMQNNSSVPGQPPALALNVVNSTQLNSPGARGAVVTVANPSMNNNLVQAGGLQTGGMGMVGLGTGGVTVASGSPASQVSPDMIAKSSADTSSSPVPYVFSRGRKSGALEKVVERRHRRMIKNRESAARSRARKQWRNICERIMSLEHKMPRKFAYVGSYDTVVVAYTLELEAEVAKLKELNQELQRKQAETVEMQKNQSP</sequence>
<evidence type="ECO:0000256" key="5">
    <source>
        <dbReference type="SAM" id="MobiDB-lite"/>
    </source>
</evidence>
<dbReference type="PROSITE" id="PS00036">
    <property type="entry name" value="BZIP_BASIC"/>
    <property type="match status" value="1"/>
</dbReference>
<keyword evidence="8" id="KW-1185">Reference proteome</keyword>
<evidence type="ECO:0000313" key="8">
    <source>
        <dbReference type="Proteomes" id="UP000827721"/>
    </source>
</evidence>
<protein>
    <recommendedName>
        <fullName evidence="6">BZIP domain-containing protein</fullName>
    </recommendedName>
</protein>
<evidence type="ECO:0000256" key="1">
    <source>
        <dbReference type="ARBA" id="ARBA00004123"/>
    </source>
</evidence>
<comment type="caution">
    <text evidence="7">The sequence shown here is derived from an EMBL/GenBank/DDBJ whole genome shotgun (WGS) entry which is preliminary data.</text>
</comment>